<keyword evidence="3" id="KW-1185">Reference proteome</keyword>
<evidence type="ECO:0000313" key="2">
    <source>
        <dbReference type="EnsemblPlants" id="AET1Gv20525700.8"/>
    </source>
</evidence>
<protein>
    <submittedName>
        <fullName evidence="2">Uncharacterized protein</fullName>
    </submittedName>
</protein>
<accession>A0A452YT40</accession>
<dbReference type="AlphaFoldDB" id="A0A452YT40"/>
<evidence type="ECO:0000313" key="3">
    <source>
        <dbReference type="Proteomes" id="UP000015105"/>
    </source>
</evidence>
<dbReference type="PANTHER" id="PTHR35770:SF1">
    <property type="entry name" value="U2 SMALL NUCLEAR RIBONUCLEOPROTEIN AUXILIARY FACTOR-LIKE PROTEIN"/>
    <property type="match status" value="1"/>
</dbReference>
<sequence>MELIGLHGSLYPKVVVACCFVRLIAYLVVRLSLTKHQAVTQNYIQDLLFISYAEQEQMSQLMGSLSTEREKNEIMQKQLESLSFLDKRKATKPKLLADQVPSVSAVTLGSDQVTAPVQQQISVPSPSKAPPAKVTKRVAPTSRRARVRGAVLQDNEDEDDN</sequence>
<reference evidence="2" key="4">
    <citation type="submission" date="2019-03" db="UniProtKB">
        <authorList>
            <consortium name="EnsemblPlants"/>
        </authorList>
    </citation>
    <scope>IDENTIFICATION</scope>
</reference>
<reference evidence="2" key="5">
    <citation type="journal article" date="2021" name="G3 (Bethesda)">
        <title>Aegilops tauschii genome assembly Aet v5.0 features greater sequence contiguity and improved annotation.</title>
        <authorList>
            <person name="Wang L."/>
            <person name="Zhu T."/>
            <person name="Rodriguez J.C."/>
            <person name="Deal K.R."/>
            <person name="Dubcovsky J."/>
            <person name="McGuire P.E."/>
            <person name="Lux T."/>
            <person name="Spannagl M."/>
            <person name="Mayer K.F.X."/>
            <person name="Baldrich P."/>
            <person name="Meyers B.C."/>
            <person name="Huo N."/>
            <person name="Gu Y.Q."/>
            <person name="Zhou H."/>
            <person name="Devos K.M."/>
            <person name="Bennetzen J.L."/>
            <person name="Unver T."/>
            <person name="Budak H."/>
            <person name="Gulick P.J."/>
            <person name="Galiba G."/>
            <person name="Kalapos B."/>
            <person name="Nelson D.R."/>
            <person name="Li P."/>
            <person name="You F.M."/>
            <person name="Luo M.C."/>
            <person name="Dvorak J."/>
        </authorList>
    </citation>
    <scope>NUCLEOTIDE SEQUENCE [LARGE SCALE GENOMIC DNA]</scope>
    <source>
        <strain evidence="2">cv. AL8/78</strain>
    </source>
</reference>
<reference evidence="2" key="3">
    <citation type="journal article" date="2017" name="Nature">
        <title>Genome sequence of the progenitor of the wheat D genome Aegilops tauschii.</title>
        <authorList>
            <person name="Luo M.C."/>
            <person name="Gu Y.Q."/>
            <person name="Puiu D."/>
            <person name="Wang H."/>
            <person name="Twardziok S.O."/>
            <person name="Deal K.R."/>
            <person name="Huo N."/>
            <person name="Zhu T."/>
            <person name="Wang L."/>
            <person name="Wang Y."/>
            <person name="McGuire P.E."/>
            <person name="Liu S."/>
            <person name="Long H."/>
            <person name="Ramasamy R.K."/>
            <person name="Rodriguez J.C."/>
            <person name="Van S.L."/>
            <person name="Yuan L."/>
            <person name="Wang Z."/>
            <person name="Xia Z."/>
            <person name="Xiao L."/>
            <person name="Anderson O.D."/>
            <person name="Ouyang S."/>
            <person name="Liang Y."/>
            <person name="Zimin A.V."/>
            <person name="Pertea G."/>
            <person name="Qi P."/>
            <person name="Bennetzen J.L."/>
            <person name="Dai X."/>
            <person name="Dawson M.W."/>
            <person name="Muller H.G."/>
            <person name="Kugler K."/>
            <person name="Rivarola-Duarte L."/>
            <person name="Spannagl M."/>
            <person name="Mayer K.F.X."/>
            <person name="Lu F.H."/>
            <person name="Bevan M.W."/>
            <person name="Leroy P."/>
            <person name="Li P."/>
            <person name="You F.M."/>
            <person name="Sun Q."/>
            <person name="Liu Z."/>
            <person name="Lyons E."/>
            <person name="Wicker T."/>
            <person name="Salzberg S.L."/>
            <person name="Devos K.M."/>
            <person name="Dvorak J."/>
        </authorList>
    </citation>
    <scope>NUCLEOTIDE SEQUENCE [LARGE SCALE GENOMIC DNA]</scope>
    <source>
        <strain evidence="2">cv. AL8/78</strain>
    </source>
</reference>
<dbReference type="PANTHER" id="PTHR35770">
    <property type="entry name" value="U2 SMALL NUCLEAR RIBONUCLEOPROTEIN AUXILIARY FACTOR-LIKE PROTEIN"/>
    <property type="match status" value="1"/>
</dbReference>
<evidence type="ECO:0000256" key="1">
    <source>
        <dbReference type="SAM" id="MobiDB-lite"/>
    </source>
</evidence>
<dbReference type="Proteomes" id="UP000015105">
    <property type="component" value="Chromosome 1D"/>
</dbReference>
<organism evidence="2 3">
    <name type="scientific">Aegilops tauschii subsp. strangulata</name>
    <name type="common">Goatgrass</name>
    <dbReference type="NCBI Taxonomy" id="200361"/>
    <lineage>
        <taxon>Eukaryota</taxon>
        <taxon>Viridiplantae</taxon>
        <taxon>Streptophyta</taxon>
        <taxon>Embryophyta</taxon>
        <taxon>Tracheophyta</taxon>
        <taxon>Spermatophyta</taxon>
        <taxon>Magnoliopsida</taxon>
        <taxon>Liliopsida</taxon>
        <taxon>Poales</taxon>
        <taxon>Poaceae</taxon>
        <taxon>BOP clade</taxon>
        <taxon>Pooideae</taxon>
        <taxon>Triticodae</taxon>
        <taxon>Triticeae</taxon>
        <taxon>Triticinae</taxon>
        <taxon>Aegilops</taxon>
    </lineage>
</organism>
<reference evidence="3" key="2">
    <citation type="journal article" date="2017" name="Nat. Plants">
        <title>The Aegilops tauschii genome reveals multiple impacts of transposons.</title>
        <authorList>
            <person name="Zhao G."/>
            <person name="Zou C."/>
            <person name="Li K."/>
            <person name="Wang K."/>
            <person name="Li T."/>
            <person name="Gao L."/>
            <person name="Zhang X."/>
            <person name="Wang H."/>
            <person name="Yang Z."/>
            <person name="Liu X."/>
            <person name="Jiang W."/>
            <person name="Mao L."/>
            <person name="Kong X."/>
            <person name="Jiao Y."/>
            <person name="Jia J."/>
        </authorList>
    </citation>
    <scope>NUCLEOTIDE SEQUENCE [LARGE SCALE GENOMIC DNA]</scope>
    <source>
        <strain evidence="3">cv. AL8/78</strain>
    </source>
</reference>
<dbReference type="Gramene" id="AET1Gv20525700.8">
    <property type="protein sequence ID" value="AET1Gv20525700.8"/>
    <property type="gene ID" value="AET1Gv20525700"/>
</dbReference>
<feature type="compositionally biased region" description="Low complexity" evidence="1">
    <location>
        <begin position="122"/>
        <end position="133"/>
    </location>
</feature>
<feature type="region of interest" description="Disordered" evidence="1">
    <location>
        <begin position="117"/>
        <end position="161"/>
    </location>
</feature>
<proteinExistence type="predicted"/>
<dbReference type="EnsemblPlants" id="AET1Gv20525700.8">
    <property type="protein sequence ID" value="AET1Gv20525700.8"/>
    <property type="gene ID" value="AET1Gv20525700"/>
</dbReference>
<name>A0A452YT40_AEGTS</name>
<reference evidence="3" key="1">
    <citation type="journal article" date="2014" name="Science">
        <title>Ancient hybridizations among the ancestral genomes of bread wheat.</title>
        <authorList>
            <consortium name="International Wheat Genome Sequencing Consortium,"/>
            <person name="Marcussen T."/>
            <person name="Sandve S.R."/>
            <person name="Heier L."/>
            <person name="Spannagl M."/>
            <person name="Pfeifer M."/>
            <person name="Jakobsen K.S."/>
            <person name="Wulff B.B."/>
            <person name="Steuernagel B."/>
            <person name="Mayer K.F."/>
            <person name="Olsen O.A."/>
        </authorList>
    </citation>
    <scope>NUCLEOTIDE SEQUENCE [LARGE SCALE GENOMIC DNA]</scope>
    <source>
        <strain evidence="3">cv. AL8/78</strain>
    </source>
</reference>